<dbReference type="GeneID" id="61073589"/>
<reference evidence="2 8" key="2">
    <citation type="submission" date="2020-06" db="EMBL/GenBank/DDBJ databases">
        <title>Draft genome sequence of Lactic acid bacteria from Okinawan-style tofu.</title>
        <authorList>
            <person name="Takara I."/>
            <person name="Ikematsu S."/>
        </authorList>
    </citation>
    <scope>NUCLEOTIDE SEQUENCE [LARGE SCALE GENOMIC DNA]</scope>
    <source>
        <strain evidence="2">Lg38</strain>
        <strain evidence="8">lg38</strain>
    </source>
</reference>
<dbReference type="EMBL" id="FOTJ01000014">
    <property type="protein sequence ID" value="SFL50914.1"/>
    <property type="molecule type" value="Genomic_DNA"/>
</dbReference>
<reference evidence="3" key="5">
    <citation type="submission" date="2023-04" db="EMBL/GenBank/DDBJ databases">
        <title>Genomic analysis of Lactococcus garvieae isolates.</title>
        <authorList>
            <person name="Zhanghang C."/>
        </authorList>
    </citation>
    <scope>NUCLEOTIDE SEQUENCE</scope>
    <source>
        <strain evidence="3">ZB-1</strain>
    </source>
</reference>
<name>A0A1I4I9G0_9LACT</name>
<evidence type="ECO:0000313" key="3">
    <source>
        <dbReference type="EMBL" id="MDH7960618.1"/>
    </source>
</evidence>
<evidence type="ECO:0000313" key="7">
    <source>
        <dbReference type="Proteomes" id="UP000181969"/>
    </source>
</evidence>
<evidence type="ECO:0000313" key="6">
    <source>
        <dbReference type="EMBL" id="WEA13481.1"/>
    </source>
</evidence>
<reference evidence="5" key="3">
    <citation type="submission" date="2022-10" db="EMBL/GenBank/DDBJ databases">
        <title>Genome assembly of Lactococcus garvieae isolates from cricket gut.</title>
        <authorList>
            <person name="Luecke A.R."/>
            <person name="Brown A.M.V."/>
            <person name="Wakeman C.A."/>
        </authorList>
    </citation>
    <scope>NUCLEOTIDE SEQUENCE</scope>
    <source>
        <strain evidence="5">Alexii-11_2</strain>
    </source>
</reference>
<dbReference type="Proteomes" id="UP000504756">
    <property type="component" value="Unassembled WGS sequence"/>
</dbReference>
<keyword evidence="1" id="KW-0175">Coiled coil</keyword>
<evidence type="ECO:0000313" key="2">
    <source>
        <dbReference type="EMBL" id="GFO52776.1"/>
    </source>
</evidence>
<dbReference type="EMBL" id="JARYTV010000010">
    <property type="protein sequence ID" value="MDH7960618.1"/>
    <property type="molecule type" value="Genomic_DNA"/>
</dbReference>
<evidence type="ECO:0000313" key="5">
    <source>
        <dbReference type="EMBL" id="UYT10088.1"/>
    </source>
</evidence>
<dbReference type="Proteomes" id="UP000181969">
    <property type="component" value="Unassembled WGS sequence"/>
</dbReference>
<dbReference type="EMBL" id="CP109635">
    <property type="protein sequence ID" value="UYT10088.1"/>
    <property type="molecule type" value="Genomic_DNA"/>
</dbReference>
<sequence length="73" mass="8637">MDKKEPPLTKDNLLKFKALAEEGDATLLKRISLLVEQERELRQQKDKLEEDLRVLVHIKNSHYSQLEQKNSEH</sequence>
<dbReference type="Proteomes" id="UP001217324">
    <property type="component" value="Chromosome"/>
</dbReference>
<organism evidence="4 7">
    <name type="scientific">Lactococcus garvieae</name>
    <dbReference type="NCBI Taxonomy" id="1363"/>
    <lineage>
        <taxon>Bacteria</taxon>
        <taxon>Bacillati</taxon>
        <taxon>Bacillota</taxon>
        <taxon>Bacilli</taxon>
        <taxon>Lactobacillales</taxon>
        <taxon>Streptococcaceae</taxon>
        <taxon>Lactococcus</taxon>
    </lineage>
</organism>
<dbReference type="AlphaFoldDB" id="A0A1I4I9G0"/>
<accession>A0A1I4I9G0</accession>
<evidence type="ECO:0000256" key="1">
    <source>
        <dbReference type="SAM" id="Coils"/>
    </source>
</evidence>
<evidence type="ECO:0000313" key="4">
    <source>
        <dbReference type="EMBL" id="SFL50914.1"/>
    </source>
</evidence>
<proteinExistence type="predicted"/>
<dbReference type="Proteomes" id="UP001157396">
    <property type="component" value="Unassembled WGS sequence"/>
</dbReference>
<reference evidence="6" key="4">
    <citation type="submission" date="2023-02" db="EMBL/GenBank/DDBJ databases">
        <title>Comparative genomics and fermentation flavor characterization of five lactic acid bacteria reveal flavor biosynthesis metabolic pathways in fermented muskmelon puree.</title>
        <authorList>
            <person name="Yuan L."/>
            <person name="Li M."/>
            <person name="Xu X."/>
            <person name="Lao F."/>
            <person name="Wu J."/>
        </authorList>
    </citation>
    <scope>NUCLEOTIDE SEQUENCE</scope>
    <source>
        <strain evidence="6">Pa-2</strain>
    </source>
</reference>
<dbReference type="Proteomes" id="UP001164042">
    <property type="component" value="Chromosome"/>
</dbReference>
<reference evidence="4 7" key="1">
    <citation type="submission" date="2016-10" db="EMBL/GenBank/DDBJ databases">
        <authorList>
            <person name="de Groot N.N."/>
        </authorList>
    </citation>
    <scope>NUCLEOTIDE SEQUENCE [LARGE SCALE GENOMIC DNA]</scope>
    <source>
        <strain evidence="4 7">M79</strain>
    </source>
</reference>
<dbReference type="EMBL" id="BLXU01000016">
    <property type="protein sequence ID" value="GFO52776.1"/>
    <property type="molecule type" value="Genomic_DNA"/>
</dbReference>
<evidence type="ECO:0000313" key="8">
    <source>
        <dbReference type="Proteomes" id="UP000504756"/>
    </source>
</evidence>
<gene>
    <name evidence="2" type="ORF">ikelab_20510</name>
    <name evidence="5" type="ORF">OF801_08985</name>
    <name evidence="6" type="ORF">PWF74_08155</name>
    <name evidence="3" type="ORF">QHR29_09110</name>
    <name evidence="4" type="ORF">SAMN05216438_11416</name>
</gene>
<dbReference type="EMBL" id="CP118627">
    <property type="protein sequence ID" value="WEA13481.1"/>
    <property type="molecule type" value="Genomic_DNA"/>
</dbReference>
<protein>
    <submittedName>
        <fullName evidence="3">Transcriptional regulator</fullName>
    </submittedName>
</protein>
<feature type="coiled-coil region" evidence="1">
    <location>
        <begin position="31"/>
        <end position="58"/>
    </location>
</feature>
<dbReference type="RefSeq" id="WP_003133366.1">
    <property type="nucleotide sequence ID" value="NZ_AP026069.1"/>
</dbReference>
<dbReference type="OrthoDB" id="9811174at2"/>